<evidence type="ECO:0000313" key="2">
    <source>
        <dbReference type="Proteomes" id="UP000295252"/>
    </source>
</evidence>
<dbReference type="AlphaFoldDB" id="A0A068UKJ6"/>
<evidence type="ECO:0000313" key="1">
    <source>
        <dbReference type="EMBL" id="CDP09065.1"/>
    </source>
</evidence>
<accession>A0A068UKJ6</accession>
<keyword evidence="2" id="KW-1185">Reference proteome</keyword>
<dbReference type="EMBL" id="HG739120">
    <property type="protein sequence ID" value="CDP09065.1"/>
    <property type="molecule type" value="Genomic_DNA"/>
</dbReference>
<proteinExistence type="predicted"/>
<reference evidence="2" key="1">
    <citation type="journal article" date="2014" name="Science">
        <title>The coffee genome provides insight into the convergent evolution of caffeine biosynthesis.</title>
        <authorList>
            <person name="Denoeud F."/>
            <person name="Carretero-Paulet L."/>
            <person name="Dereeper A."/>
            <person name="Droc G."/>
            <person name="Guyot R."/>
            <person name="Pietrella M."/>
            <person name="Zheng C."/>
            <person name="Alberti A."/>
            <person name="Anthony F."/>
            <person name="Aprea G."/>
            <person name="Aury J.M."/>
            <person name="Bento P."/>
            <person name="Bernard M."/>
            <person name="Bocs S."/>
            <person name="Campa C."/>
            <person name="Cenci A."/>
            <person name="Combes M.C."/>
            <person name="Crouzillat D."/>
            <person name="Da Silva C."/>
            <person name="Daddiego L."/>
            <person name="De Bellis F."/>
            <person name="Dussert S."/>
            <person name="Garsmeur O."/>
            <person name="Gayraud T."/>
            <person name="Guignon V."/>
            <person name="Jahn K."/>
            <person name="Jamilloux V."/>
            <person name="Joet T."/>
            <person name="Labadie K."/>
            <person name="Lan T."/>
            <person name="Leclercq J."/>
            <person name="Lepelley M."/>
            <person name="Leroy T."/>
            <person name="Li L.T."/>
            <person name="Librado P."/>
            <person name="Lopez L."/>
            <person name="Munoz A."/>
            <person name="Noel B."/>
            <person name="Pallavicini A."/>
            <person name="Perrotta G."/>
            <person name="Poncet V."/>
            <person name="Pot D."/>
            <person name="Priyono X."/>
            <person name="Rigoreau M."/>
            <person name="Rouard M."/>
            <person name="Rozas J."/>
            <person name="Tranchant-Dubreuil C."/>
            <person name="VanBuren R."/>
            <person name="Zhang Q."/>
            <person name="Andrade A.C."/>
            <person name="Argout X."/>
            <person name="Bertrand B."/>
            <person name="de Kochko A."/>
            <person name="Graziosi G."/>
            <person name="Henry R.J."/>
            <person name="Jayarama X."/>
            <person name="Ming R."/>
            <person name="Nagai C."/>
            <person name="Rounsley S."/>
            <person name="Sankoff D."/>
            <person name="Giuliano G."/>
            <person name="Albert V.A."/>
            <person name="Wincker P."/>
            <person name="Lashermes P."/>
        </authorList>
    </citation>
    <scope>NUCLEOTIDE SEQUENCE [LARGE SCALE GENOMIC DNA]</scope>
    <source>
        <strain evidence="2">cv. DH200-94</strain>
    </source>
</reference>
<dbReference type="Gramene" id="CDP09065">
    <property type="protein sequence ID" value="CDP09065"/>
    <property type="gene ID" value="GSCOC_T00028254001"/>
</dbReference>
<dbReference type="InParanoid" id="A0A068UKJ6"/>
<protein>
    <submittedName>
        <fullName evidence="1">Uncharacterized protein</fullName>
    </submittedName>
</protein>
<gene>
    <name evidence="1" type="ORF">GSCOC_T00028254001</name>
</gene>
<sequence>MKLMSVRINAYYLLLAVVVSWELDYLVSTEGAMRLLFYQMYLTYRLHSSCSCTEATIILWNTNVPSFLRN</sequence>
<organism evidence="1 2">
    <name type="scientific">Coffea canephora</name>
    <name type="common">Robusta coffee</name>
    <dbReference type="NCBI Taxonomy" id="49390"/>
    <lineage>
        <taxon>Eukaryota</taxon>
        <taxon>Viridiplantae</taxon>
        <taxon>Streptophyta</taxon>
        <taxon>Embryophyta</taxon>
        <taxon>Tracheophyta</taxon>
        <taxon>Spermatophyta</taxon>
        <taxon>Magnoliopsida</taxon>
        <taxon>eudicotyledons</taxon>
        <taxon>Gunneridae</taxon>
        <taxon>Pentapetalae</taxon>
        <taxon>asterids</taxon>
        <taxon>lamiids</taxon>
        <taxon>Gentianales</taxon>
        <taxon>Rubiaceae</taxon>
        <taxon>Ixoroideae</taxon>
        <taxon>Gardenieae complex</taxon>
        <taxon>Bertiereae - Coffeeae clade</taxon>
        <taxon>Coffeeae</taxon>
        <taxon>Coffea</taxon>
    </lineage>
</organism>
<dbReference type="Proteomes" id="UP000295252">
    <property type="component" value="Chromosome I"/>
</dbReference>
<name>A0A068UKJ6_COFCA</name>